<evidence type="ECO:0000256" key="5">
    <source>
        <dbReference type="ARBA" id="ARBA00022692"/>
    </source>
</evidence>
<protein>
    <submittedName>
        <fullName evidence="13">Eukaryotic cytochrome b561 protein</fullName>
    </submittedName>
</protein>
<keyword evidence="10 11" id="KW-0472">Membrane</keyword>
<evidence type="ECO:0000256" key="11">
    <source>
        <dbReference type="SAM" id="Phobius"/>
    </source>
</evidence>
<feature type="domain" description="Cytochrome b561" evidence="12">
    <location>
        <begin position="19"/>
        <end position="221"/>
    </location>
</feature>
<dbReference type="GO" id="GO:0046872">
    <property type="term" value="F:metal ion binding"/>
    <property type="evidence" value="ECO:0007669"/>
    <property type="project" value="UniProtKB-KW"/>
</dbReference>
<proteinExistence type="predicted"/>
<organism evidence="13 15">
    <name type="scientific">Medicago truncatula</name>
    <name type="common">Barrel medic</name>
    <name type="synonym">Medicago tribuloides</name>
    <dbReference type="NCBI Taxonomy" id="3880"/>
    <lineage>
        <taxon>Eukaryota</taxon>
        <taxon>Viridiplantae</taxon>
        <taxon>Streptophyta</taxon>
        <taxon>Embryophyta</taxon>
        <taxon>Tracheophyta</taxon>
        <taxon>Spermatophyta</taxon>
        <taxon>Magnoliopsida</taxon>
        <taxon>eudicotyledons</taxon>
        <taxon>Gunneridae</taxon>
        <taxon>Pentapetalae</taxon>
        <taxon>rosids</taxon>
        <taxon>fabids</taxon>
        <taxon>Fabales</taxon>
        <taxon>Fabaceae</taxon>
        <taxon>Papilionoideae</taxon>
        <taxon>50 kb inversion clade</taxon>
        <taxon>NPAAA clade</taxon>
        <taxon>Hologalegina</taxon>
        <taxon>IRL clade</taxon>
        <taxon>Trifolieae</taxon>
        <taxon>Medicago</taxon>
    </lineage>
</organism>
<reference evidence="14" key="3">
    <citation type="submission" date="2015-04" db="UniProtKB">
        <authorList>
            <consortium name="EnsemblPlants"/>
        </authorList>
    </citation>
    <scope>IDENTIFICATION</scope>
    <source>
        <strain evidence="14">cv. Jemalong A17</strain>
    </source>
</reference>
<evidence type="ECO:0000256" key="6">
    <source>
        <dbReference type="ARBA" id="ARBA00022723"/>
    </source>
</evidence>
<reference evidence="13 15" key="1">
    <citation type="journal article" date="2011" name="Nature">
        <title>The Medicago genome provides insight into the evolution of rhizobial symbioses.</title>
        <authorList>
            <person name="Young N.D."/>
            <person name="Debelle F."/>
            <person name="Oldroyd G.E."/>
            <person name="Geurts R."/>
            <person name="Cannon S.B."/>
            <person name="Udvardi M.K."/>
            <person name="Benedito V.A."/>
            <person name="Mayer K.F."/>
            <person name="Gouzy J."/>
            <person name="Schoof H."/>
            <person name="Van de Peer Y."/>
            <person name="Proost S."/>
            <person name="Cook D.R."/>
            <person name="Meyers B.C."/>
            <person name="Spannagl M."/>
            <person name="Cheung F."/>
            <person name="De Mita S."/>
            <person name="Krishnakumar V."/>
            <person name="Gundlach H."/>
            <person name="Zhou S."/>
            <person name="Mudge J."/>
            <person name="Bharti A.K."/>
            <person name="Murray J.D."/>
            <person name="Naoumkina M.A."/>
            <person name="Rosen B."/>
            <person name="Silverstein K.A."/>
            <person name="Tang H."/>
            <person name="Rombauts S."/>
            <person name="Zhao P.X."/>
            <person name="Zhou P."/>
            <person name="Barbe V."/>
            <person name="Bardou P."/>
            <person name="Bechner M."/>
            <person name="Bellec A."/>
            <person name="Berger A."/>
            <person name="Berges H."/>
            <person name="Bidwell S."/>
            <person name="Bisseling T."/>
            <person name="Choisne N."/>
            <person name="Couloux A."/>
            <person name="Denny R."/>
            <person name="Deshpande S."/>
            <person name="Dai X."/>
            <person name="Doyle J.J."/>
            <person name="Dudez A.M."/>
            <person name="Farmer A.D."/>
            <person name="Fouteau S."/>
            <person name="Franken C."/>
            <person name="Gibelin C."/>
            <person name="Gish J."/>
            <person name="Goldstein S."/>
            <person name="Gonzalez A.J."/>
            <person name="Green P.J."/>
            <person name="Hallab A."/>
            <person name="Hartog M."/>
            <person name="Hua A."/>
            <person name="Humphray S.J."/>
            <person name="Jeong D.H."/>
            <person name="Jing Y."/>
            <person name="Jocker A."/>
            <person name="Kenton S.M."/>
            <person name="Kim D.J."/>
            <person name="Klee K."/>
            <person name="Lai H."/>
            <person name="Lang C."/>
            <person name="Lin S."/>
            <person name="Macmil S.L."/>
            <person name="Magdelenat G."/>
            <person name="Matthews L."/>
            <person name="McCorrison J."/>
            <person name="Monaghan E.L."/>
            <person name="Mun J.H."/>
            <person name="Najar F.Z."/>
            <person name="Nicholson C."/>
            <person name="Noirot C."/>
            <person name="O'Bleness M."/>
            <person name="Paule C.R."/>
            <person name="Poulain J."/>
            <person name="Prion F."/>
            <person name="Qin B."/>
            <person name="Qu C."/>
            <person name="Retzel E.F."/>
            <person name="Riddle C."/>
            <person name="Sallet E."/>
            <person name="Samain S."/>
            <person name="Samson N."/>
            <person name="Sanders I."/>
            <person name="Saurat O."/>
            <person name="Scarpelli C."/>
            <person name="Schiex T."/>
            <person name="Segurens B."/>
            <person name="Severin A.J."/>
            <person name="Sherrier D.J."/>
            <person name="Shi R."/>
            <person name="Sims S."/>
            <person name="Singer S.R."/>
            <person name="Sinharoy S."/>
            <person name="Sterck L."/>
            <person name="Viollet A."/>
            <person name="Wang B.B."/>
            <person name="Wang K."/>
            <person name="Wang M."/>
            <person name="Wang X."/>
            <person name="Warfsmann J."/>
            <person name="Weissenbach J."/>
            <person name="White D.D."/>
            <person name="White J.D."/>
            <person name="Wiley G.B."/>
            <person name="Wincker P."/>
            <person name="Xing Y."/>
            <person name="Yang L."/>
            <person name="Yao Z."/>
            <person name="Ying F."/>
            <person name="Zhai J."/>
            <person name="Zhou L."/>
            <person name="Zuber A."/>
            <person name="Denarie J."/>
            <person name="Dixon R.A."/>
            <person name="May G.D."/>
            <person name="Schwartz D.C."/>
            <person name="Rogers J."/>
            <person name="Quetier F."/>
            <person name="Town C.D."/>
            <person name="Roe B.A."/>
        </authorList>
    </citation>
    <scope>NUCLEOTIDE SEQUENCE [LARGE SCALE GENOMIC DNA]</scope>
    <source>
        <strain evidence="13">A17</strain>
        <strain evidence="14 15">cv. Jemalong A17</strain>
    </source>
</reference>
<dbReference type="GO" id="GO:0016020">
    <property type="term" value="C:membrane"/>
    <property type="evidence" value="ECO:0007669"/>
    <property type="project" value="UniProtKB-SubCell"/>
</dbReference>
<feature type="transmembrane region" description="Helical" evidence="11">
    <location>
        <begin position="194"/>
        <end position="213"/>
    </location>
</feature>
<accession>G7JDZ6</accession>
<dbReference type="CDD" id="cd08760">
    <property type="entry name" value="Cyt_b561_FRRS1_like"/>
    <property type="match status" value="1"/>
</dbReference>
<dbReference type="PANTHER" id="PTHR15422:SF44">
    <property type="entry name" value="CYTOCHROME B561 DOMAIN-CONTAINING PROTEIN"/>
    <property type="match status" value="1"/>
</dbReference>
<dbReference type="InterPro" id="IPR045150">
    <property type="entry name" value="CYB561D1/2"/>
</dbReference>
<evidence type="ECO:0000256" key="4">
    <source>
        <dbReference type="ARBA" id="ARBA00022617"/>
    </source>
</evidence>
<dbReference type="ExpressionAtlas" id="G7JDZ6">
    <property type="expression patterns" value="differential"/>
</dbReference>
<evidence type="ECO:0000313" key="15">
    <source>
        <dbReference type="Proteomes" id="UP000002051"/>
    </source>
</evidence>
<evidence type="ECO:0000256" key="7">
    <source>
        <dbReference type="ARBA" id="ARBA00022982"/>
    </source>
</evidence>
<keyword evidence="7" id="KW-0249">Electron transport</keyword>
<dbReference type="GO" id="GO:0140575">
    <property type="term" value="F:transmembrane monodehydroascorbate reductase activity"/>
    <property type="evidence" value="ECO:0007669"/>
    <property type="project" value="InterPro"/>
</dbReference>
<feature type="transmembrane region" description="Helical" evidence="11">
    <location>
        <begin position="276"/>
        <end position="296"/>
    </location>
</feature>
<dbReference type="EnsemblPlants" id="AES90697">
    <property type="protein sequence ID" value="AES90697"/>
    <property type="gene ID" value="MTR_4g096780"/>
</dbReference>
<keyword evidence="15" id="KW-1185">Reference proteome</keyword>
<sequence>MHISYKSACFVIVSFYAFVIPFTQCTTLKEVNQFNSQRNTNSKVHKVNHQKASDIALHGLLLWGSVGFLMPLGILTIRGSNKAEPGSRRSRILFYFHVAFQMLSVLLATVGAAMSLIKFENSFDNNHQRLGLALYGAILVQAFIGFFRPHRGKKQRSYWYFVHWILGTIVSLVGIINIFTGLKAYHKRTLKSTMFWTILFTVEVFFIGLIYLFQDKLEYMRKQGVIEGSDESTMSSYQDIPQRQQNQNQKEMLPIACGKINWEGDRLNRKREKKLLKTKVIIFYSMLNYDCLLPFYTKRSKVLTSAGIAQLGERQTEDLKVACSIHAHRICIFFYFYFYFIAKL</sequence>
<dbReference type="EMBL" id="CM001220">
    <property type="protein sequence ID" value="AES90697.1"/>
    <property type="molecule type" value="Genomic_DNA"/>
</dbReference>
<evidence type="ECO:0000259" key="12">
    <source>
        <dbReference type="PROSITE" id="PS50939"/>
    </source>
</evidence>
<dbReference type="Pfam" id="PF03188">
    <property type="entry name" value="Cytochrom_B561"/>
    <property type="match status" value="1"/>
</dbReference>
<feature type="transmembrane region" description="Helical" evidence="11">
    <location>
        <begin position="60"/>
        <end position="80"/>
    </location>
</feature>
<dbReference type="OrthoDB" id="19261at2759"/>
<dbReference type="PaxDb" id="3880-AES90697"/>
<dbReference type="PROSITE" id="PS50939">
    <property type="entry name" value="CYTOCHROME_B561"/>
    <property type="match status" value="1"/>
</dbReference>
<dbReference type="AlphaFoldDB" id="G7JDZ6"/>
<keyword evidence="4" id="KW-0349">Heme</keyword>
<dbReference type="Gene3D" id="1.20.120.1770">
    <property type="match status" value="1"/>
</dbReference>
<evidence type="ECO:0000313" key="13">
    <source>
        <dbReference type="EMBL" id="AES90697.1"/>
    </source>
</evidence>
<gene>
    <name evidence="14" type="primary">11415433</name>
    <name evidence="13" type="ordered locus">MTR_4g096780</name>
</gene>
<dbReference type="InterPro" id="IPR006593">
    <property type="entry name" value="Cyt_b561/ferric_Rdtase_TM"/>
</dbReference>
<reference evidence="13 15" key="2">
    <citation type="journal article" date="2014" name="BMC Genomics">
        <title>An improved genome release (version Mt4.0) for the model legume Medicago truncatula.</title>
        <authorList>
            <person name="Tang H."/>
            <person name="Krishnakumar V."/>
            <person name="Bidwell S."/>
            <person name="Rosen B."/>
            <person name="Chan A."/>
            <person name="Zhou S."/>
            <person name="Gentzbittel L."/>
            <person name="Childs K.L."/>
            <person name="Yandell M."/>
            <person name="Gundlach H."/>
            <person name="Mayer K.F."/>
            <person name="Schwartz D.C."/>
            <person name="Town C.D."/>
        </authorList>
    </citation>
    <scope>GENOME REANNOTATION</scope>
    <source>
        <strain evidence="14 15">cv. Jemalong A17</strain>
    </source>
</reference>
<evidence type="ECO:0000256" key="9">
    <source>
        <dbReference type="ARBA" id="ARBA00023004"/>
    </source>
</evidence>
<evidence type="ECO:0000256" key="1">
    <source>
        <dbReference type="ARBA" id="ARBA00001970"/>
    </source>
</evidence>
<feature type="transmembrane region" description="Helical" evidence="11">
    <location>
        <begin position="159"/>
        <end position="182"/>
    </location>
</feature>
<keyword evidence="8 11" id="KW-1133">Transmembrane helix</keyword>
<evidence type="ECO:0000256" key="8">
    <source>
        <dbReference type="ARBA" id="ARBA00022989"/>
    </source>
</evidence>
<comment type="subcellular location">
    <subcellularLocation>
        <location evidence="2">Membrane</location>
        <topology evidence="2">Multi-pass membrane protein</topology>
    </subcellularLocation>
</comment>
<dbReference type="STRING" id="3880.G7JDZ6"/>
<keyword evidence="6" id="KW-0479">Metal-binding</keyword>
<name>G7JDZ6_MEDTR</name>
<feature type="transmembrane region" description="Helical" evidence="11">
    <location>
        <begin position="325"/>
        <end position="342"/>
    </location>
</feature>
<evidence type="ECO:0000313" key="14">
    <source>
        <dbReference type="EnsemblPlants" id="AES90697"/>
    </source>
</evidence>
<keyword evidence="5 11" id="KW-0812">Transmembrane</keyword>
<dbReference type="GO" id="GO:0016491">
    <property type="term" value="F:oxidoreductase activity"/>
    <property type="evidence" value="ECO:0000318"/>
    <property type="project" value="GO_Central"/>
</dbReference>
<evidence type="ECO:0000256" key="2">
    <source>
        <dbReference type="ARBA" id="ARBA00004141"/>
    </source>
</evidence>
<comment type="cofactor">
    <cofactor evidence="1">
        <name>heme b</name>
        <dbReference type="ChEBI" id="CHEBI:60344"/>
    </cofactor>
</comment>
<dbReference type="SMART" id="SM00665">
    <property type="entry name" value="B561"/>
    <property type="match status" value="1"/>
</dbReference>
<feature type="transmembrane region" description="Helical" evidence="11">
    <location>
        <begin position="92"/>
        <end position="117"/>
    </location>
</feature>
<feature type="transmembrane region" description="Helical" evidence="11">
    <location>
        <begin position="129"/>
        <end position="147"/>
    </location>
</feature>
<dbReference type="PANTHER" id="PTHR15422">
    <property type="entry name" value="OS05G0565100 PROTEIN"/>
    <property type="match status" value="1"/>
</dbReference>
<keyword evidence="3" id="KW-0813">Transport</keyword>
<dbReference type="eggNOG" id="KOG4293">
    <property type="taxonomic scope" value="Eukaryota"/>
</dbReference>
<keyword evidence="9" id="KW-0408">Iron</keyword>
<evidence type="ECO:0000256" key="3">
    <source>
        <dbReference type="ARBA" id="ARBA00022448"/>
    </source>
</evidence>
<evidence type="ECO:0000256" key="10">
    <source>
        <dbReference type="ARBA" id="ARBA00023136"/>
    </source>
</evidence>
<dbReference type="Proteomes" id="UP000002051">
    <property type="component" value="Chromosome 4"/>
</dbReference>